<feature type="binding site" evidence="9">
    <location>
        <position position="126"/>
    </location>
    <ligand>
        <name>ATP</name>
        <dbReference type="ChEBI" id="CHEBI:30616"/>
    </ligand>
</feature>
<feature type="domain" description="Histidine kinase/HSP90-like ATPase" evidence="11">
    <location>
        <begin position="60"/>
        <end position="214"/>
    </location>
</feature>
<keyword evidence="7" id="KW-0346">Stress response</keyword>
<dbReference type="SUPFAM" id="SSF55874">
    <property type="entry name" value="ATPase domain of HSP90 chaperone/DNA topoisomerase II/histidine kinase"/>
    <property type="match status" value="1"/>
</dbReference>
<feature type="binding site" evidence="9">
    <location>
        <position position="71"/>
    </location>
    <ligand>
        <name>ATP</name>
        <dbReference type="ChEBI" id="CHEBI:30616"/>
    </ligand>
</feature>
<dbReference type="Gene3D" id="1.20.120.790">
    <property type="entry name" value="Heat shock protein 90, C-terminal domain"/>
    <property type="match status" value="1"/>
</dbReference>
<dbReference type="Gene3D" id="3.30.565.10">
    <property type="entry name" value="Histidine kinase-like ATPase, C-terminal domain"/>
    <property type="match status" value="1"/>
</dbReference>
<evidence type="ECO:0000256" key="7">
    <source>
        <dbReference type="ARBA" id="ARBA00023016"/>
    </source>
</evidence>
<reference evidence="12" key="1">
    <citation type="submission" date="2025-08" db="UniProtKB">
        <authorList>
            <consortium name="Ensembl"/>
        </authorList>
    </citation>
    <scope>IDENTIFICATION</scope>
</reference>
<feature type="compositionally biased region" description="Acidic residues" evidence="10">
    <location>
        <begin position="280"/>
        <end position="289"/>
    </location>
</feature>
<dbReference type="Proteomes" id="UP000694567">
    <property type="component" value="Unplaced"/>
</dbReference>
<feature type="binding site" evidence="9">
    <location>
        <begin position="153"/>
        <end position="158"/>
    </location>
    <ligand>
        <name>ATP</name>
        <dbReference type="ChEBI" id="CHEBI:30616"/>
    </ligand>
</feature>
<dbReference type="PIRSF" id="PIRSF002583">
    <property type="entry name" value="Hsp90"/>
    <property type="match status" value="1"/>
</dbReference>
<dbReference type="FunFam" id="3.40.50.11260:FF:000001">
    <property type="entry name" value="Heat shock protein 90 alpha"/>
    <property type="match status" value="1"/>
</dbReference>
<feature type="binding site" evidence="9">
    <location>
        <position position="132"/>
    </location>
    <ligand>
        <name>ATP</name>
        <dbReference type="ChEBI" id="CHEBI:30616"/>
    </ligand>
</feature>
<dbReference type="InterPro" id="IPR019805">
    <property type="entry name" value="Heat_shock_protein_90_CS"/>
</dbReference>
<feature type="region of interest" description="Disordered" evidence="10">
    <location>
        <begin position="247"/>
        <end position="298"/>
    </location>
</feature>
<feature type="binding site" evidence="9">
    <location>
        <position position="67"/>
    </location>
    <ligand>
        <name>ATP</name>
        <dbReference type="ChEBI" id="CHEBI:30616"/>
    </ligand>
</feature>
<evidence type="ECO:0000256" key="6">
    <source>
        <dbReference type="ARBA" id="ARBA00022840"/>
    </source>
</evidence>
<feature type="binding site" evidence="9">
    <location>
        <position position="204"/>
    </location>
    <ligand>
        <name>ATP</name>
        <dbReference type="ChEBI" id="CHEBI:30616"/>
    </ligand>
</feature>
<dbReference type="GO" id="GO:0051082">
    <property type="term" value="F:unfolded protein binding"/>
    <property type="evidence" value="ECO:0007669"/>
    <property type="project" value="InterPro"/>
</dbReference>
<feature type="binding site" evidence="9">
    <location>
        <position position="118"/>
    </location>
    <ligand>
        <name>ATP</name>
        <dbReference type="ChEBI" id="CHEBI:30616"/>
    </ligand>
</feature>
<dbReference type="Pfam" id="PF00183">
    <property type="entry name" value="HSP90"/>
    <property type="match status" value="1"/>
</dbReference>
<dbReference type="PRINTS" id="PR00775">
    <property type="entry name" value="HEATSHOCK90"/>
</dbReference>
<evidence type="ECO:0000256" key="5">
    <source>
        <dbReference type="ARBA" id="ARBA00022741"/>
    </source>
</evidence>
<evidence type="ECO:0000256" key="2">
    <source>
        <dbReference type="ARBA" id="ARBA00008239"/>
    </source>
</evidence>
<feature type="compositionally biased region" description="Basic and acidic residues" evidence="10">
    <location>
        <begin position="259"/>
        <end position="279"/>
    </location>
</feature>
<keyword evidence="4" id="KW-0597">Phosphoprotein</keyword>
<keyword evidence="3" id="KW-0963">Cytoplasm</keyword>
<dbReference type="FunFam" id="3.30.230.80:FF:000001">
    <property type="entry name" value="Heat shock protein 90 alpha"/>
    <property type="match status" value="1"/>
</dbReference>
<comment type="subcellular location">
    <subcellularLocation>
        <location evidence="1">Cytoplasm</location>
    </subcellularLocation>
</comment>
<dbReference type="InterPro" id="IPR037196">
    <property type="entry name" value="HSP90_C"/>
</dbReference>
<organism evidence="12 13">
    <name type="scientific">Bubo bubo</name>
    <name type="common">Eurasian eagle-owl</name>
    <name type="synonym">Strix bubo</name>
    <dbReference type="NCBI Taxonomy" id="30461"/>
    <lineage>
        <taxon>Eukaryota</taxon>
        <taxon>Metazoa</taxon>
        <taxon>Chordata</taxon>
        <taxon>Craniata</taxon>
        <taxon>Vertebrata</taxon>
        <taxon>Euteleostomi</taxon>
        <taxon>Archelosauria</taxon>
        <taxon>Archosauria</taxon>
        <taxon>Dinosauria</taxon>
        <taxon>Saurischia</taxon>
        <taxon>Theropoda</taxon>
        <taxon>Coelurosauria</taxon>
        <taxon>Aves</taxon>
        <taxon>Neognathae</taxon>
        <taxon>Neoaves</taxon>
        <taxon>Telluraves</taxon>
        <taxon>Strigiformes</taxon>
        <taxon>Strigidae</taxon>
        <taxon>Bubo</taxon>
    </lineage>
</organism>
<dbReference type="GO" id="GO:0005737">
    <property type="term" value="C:cytoplasm"/>
    <property type="evidence" value="ECO:0007669"/>
    <property type="project" value="UniProtKB-SubCell"/>
</dbReference>
<dbReference type="InterPro" id="IPR036890">
    <property type="entry name" value="HATPase_C_sf"/>
</dbReference>
<evidence type="ECO:0000256" key="10">
    <source>
        <dbReference type="SAM" id="MobiDB-lite"/>
    </source>
</evidence>
<feature type="binding site" evidence="9">
    <location>
        <position position="420"/>
    </location>
    <ligand>
        <name>ATP</name>
        <dbReference type="ChEBI" id="CHEBI:30616"/>
    </ligand>
</feature>
<comment type="similarity">
    <text evidence="2">Belongs to the heat shock protein 90 family.</text>
</comment>
<dbReference type="CDD" id="cd16927">
    <property type="entry name" value="HATPase_Hsp90-like"/>
    <property type="match status" value="1"/>
</dbReference>
<keyword evidence="13" id="KW-1185">Reference proteome</keyword>
<protein>
    <submittedName>
        <fullName evidence="12">Heat shock protein 90 alpha family class B member 1</fullName>
    </submittedName>
</protein>
<dbReference type="FunFam" id="3.30.565.10:FF:000204">
    <property type="entry name" value="Heat shock protein HSP 90-beta"/>
    <property type="match status" value="1"/>
</dbReference>
<evidence type="ECO:0000256" key="8">
    <source>
        <dbReference type="ARBA" id="ARBA00023186"/>
    </source>
</evidence>
<dbReference type="PANTHER" id="PTHR11528">
    <property type="entry name" value="HEAT SHOCK PROTEIN 90 FAMILY MEMBER"/>
    <property type="match status" value="1"/>
</dbReference>
<dbReference type="InterPro" id="IPR003594">
    <property type="entry name" value="HATPase_dom"/>
</dbReference>
<dbReference type="Pfam" id="PF13589">
    <property type="entry name" value="HATPase_c_3"/>
    <property type="match status" value="1"/>
</dbReference>
<dbReference type="Gene3D" id="3.40.50.11260">
    <property type="match status" value="1"/>
</dbReference>
<dbReference type="InterPro" id="IPR020575">
    <property type="entry name" value="Hsp90_N"/>
</dbReference>
<dbReference type="SMART" id="SM00387">
    <property type="entry name" value="HATPase_c"/>
    <property type="match status" value="1"/>
</dbReference>
<evidence type="ECO:0000256" key="1">
    <source>
        <dbReference type="ARBA" id="ARBA00004496"/>
    </source>
</evidence>
<dbReference type="GO" id="GO:0005524">
    <property type="term" value="F:ATP binding"/>
    <property type="evidence" value="ECO:0007669"/>
    <property type="project" value="UniProtKB-KW"/>
</dbReference>
<keyword evidence="8" id="KW-0143">Chaperone</keyword>
<dbReference type="Gene3D" id="3.30.230.80">
    <property type="match status" value="1"/>
</dbReference>
<dbReference type="SUPFAM" id="SSF110942">
    <property type="entry name" value="HSP90 C-terminal domain"/>
    <property type="match status" value="1"/>
</dbReference>
<reference evidence="12" key="2">
    <citation type="submission" date="2025-09" db="UniProtKB">
        <authorList>
            <consortium name="Ensembl"/>
        </authorList>
    </citation>
    <scope>IDENTIFICATION</scope>
</reference>
<evidence type="ECO:0000256" key="4">
    <source>
        <dbReference type="ARBA" id="ARBA00022553"/>
    </source>
</evidence>
<evidence type="ECO:0000256" key="9">
    <source>
        <dbReference type="PIRSR" id="PIRSR002583-1"/>
    </source>
</evidence>
<keyword evidence="5 9" id="KW-0547">Nucleotide-binding</keyword>
<dbReference type="Ensembl" id="ENSBOBT00000011480.1">
    <property type="protein sequence ID" value="ENSBOBP00000011202.1"/>
    <property type="gene ID" value="ENSBOBG00000007134.1"/>
</dbReference>
<dbReference type="GO" id="GO:0016887">
    <property type="term" value="F:ATP hydrolysis activity"/>
    <property type="evidence" value="ECO:0007669"/>
    <property type="project" value="InterPro"/>
</dbReference>
<evidence type="ECO:0000313" key="13">
    <source>
        <dbReference type="Proteomes" id="UP000694567"/>
    </source>
</evidence>
<proteinExistence type="inferred from homology"/>
<evidence type="ECO:0000313" key="12">
    <source>
        <dbReference type="Ensembl" id="ENSBOBP00000011202.1"/>
    </source>
</evidence>
<dbReference type="NCBIfam" id="NF003555">
    <property type="entry name" value="PRK05218.1"/>
    <property type="match status" value="1"/>
</dbReference>
<dbReference type="FunFam" id="1.20.120.790:FF:000001">
    <property type="entry name" value="Heat shock protein 90 alpha"/>
    <property type="match status" value="1"/>
</dbReference>
<feature type="binding site" evidence="9">
    <location>
        <position position="113"/>
    </location>
    <ligand>
        <name>ATP</name>
        <dbReference type="ChEBI" id="CHEBI:30616"/>
    </ligand>
</feature>
<dbReference type="HAMAP" id="MF_00505">
    <property type="entry name" value="HSP90"/>
    <property type="match status" value="1"/>
</dbReference>
<evidence type="ECO:0000256" key="3">
    <source>
        <dbReference type="ARBA" id="ARBA00022490"/>
    </source>
</evidence>
<evidence type="ECO:0000259" key="11">
    <source>
        <dbReference type="SMART" id="SM00387"/>
    </source>
</evidence>
<dbReference type="PROSITE" id="PS00298">
    <property type="entry name" value="HSP90"/>
    <property type="match status" value="1"/>
</dbReference>
<name>A0A8C0ICH3_BUBBB</name>
<dbReference type="InterPro" id="IPR020568">
    <property type="entry name" value="Ribosomal_Su5_D2-typ_SF"/>
</dbReference>
<accession>A0A8C0ICH3</accession>
<dbReference type="GO" id="GO:0140662">
    <property type="term" value="F:ATP-dependent protein folding chaperone"/>
    <property type="evidence" value="ECO:0007669"/>
    <property type="project" value="InterPro"/>
</dbReference>
<dbReference type="InterPro" id="IPR001404">
    <property type="entry name" value="Hsp90_fam"/>
</dbReference>
<feature type="region of interest" description="Disordered" evidence="10">
    <location>
        <begin position="724"/>
        <end position="751"/>
    </location>
</feature>
<feature type="binding site" evidence="9">
    <location>
        <begin position="133"/>
        <end position="134"/>
    </location>
    <ligand>
        <name>ATP</name>
        <dbReference type="ChEBI" id="CHEBI:30616"/>
    </ligand>
</feature>
<keyword evidence="6 9" id="KW-0067">ATP-binding</keyword>
<dbReference type="AlphaFoldDB" id="A0A8C0ICH3"/>
<dbReference type="SUPFAM" id="SSF54211">
    <property type="entry name" value="Ribosomal protein S5 domain 2-like"/>
    <property type="match status" value="1"/>
</dbReference>
<sequence>MRPLGGIKRRRCGVQFFCQCLTRNTMPEEVQHEEEDAETFAFQAEIAQLMSLIINTFYSNKEIFLRELISNASDALDKIRYESLTDPSKLDSGKDLKIDIVPNPRDRTLTLVDTGIGMTKADLINNLGTIAKSGTKAFMEALQAGADISMIGQFGVGFYSAYLVAEKVIVITKHNDDEQYAWESSAGGSFTVRTDHGEPIGRGTKVILYLKEDQTEYLEERRVKEVVKKHSQFIGYPITLYLEKEREKEISDDEAEEEKGEKEEEESASKDEEKPKIEDVGSDEEEEEGDKGKKKKTKKIKEKYIDQEELNKTKPIWTRNPDDITQEEYGEFYKSLTNDWEDHLAVKHFSVEGQLEFRALLFIPRRAPFDLFENKKKKNNIKLYVRRVFIMDSCDELIPEYLNFIRGVVDSEDLPLNISREMLQQSKILKVIRKNIVKKCLELFSELAEDKENYKKFYEAFSKNLKLGIHEDSTNRKRLSELLRYHTSQSGDEVTSLSEYVSRMKETQKSIYYITGESKEQVANSAFVERVRKRGFEVVYMTEPIDEYCVQQLKEFDGKTLVSVTKEGLELPEDEEEKKKMEESKAKFETLCKLMKEILDKKVEKVTISNRLVSSPCCIVTSTYGWTANMERIMKAQALRDNSTMGYMMAKKHLEINPDHPIVETLRQKADADKNDKAVKDLVVLLFETALLSSGFSLEDPQTHSNRIYRMIKLGLGIDEDEVTAEEPSAAVPDEIPPLEGDEDASRMEEEQLVVSGAEEASGFLSLPCHGVSHVPSRHQTLPLFHWAGRALPLSCCLPEPPG</sequence>